<feature type="transmembrane region" description="Helical" evidence="1">
    <location>
        <begin position="325"/>
        <end position="344"/>
    </location>
</feature>
<evidence type="ECO:0000259" key="2">
    <source>
        <dbReference type="PROSITE" id="PS51704"/>
    </source>
</evidence>
<dbReference type="AlphaFoldDB" id="A0A8B3GGW6"/>
<protein>
    <recommendedName>
        <fullName evidence="2">GP-PDE domain-containing protein</fullName>
    </recommendedName>
</protein>
<dbReference type="SUPFAM" id="SSF51695">
    <property type="entry name" value="PLC-like phosphodiesterases"/>
    <property type="match status" value="1"/>
</dbReference>
<dbReference type="GO" id="GO:0008081">
    <property type="term" value="F:phosphoric diester hydrolase activity"/>
    <property type="evidence" value="ECO:0007669"/>
    <property type="project" value="InterPro"/>
</dbReference>
<dbReference type="InterPro" id="IPR017946">
    <property type="entry name" value="PLC-like_Pdiesterase_TIM-brl"/>
</dbReference>
<dbReference type="PANTHER" id="PTHR46211:SF8">
    <property type="entry name" value="PHOSPHODIESTERASE"/>
    <property type="match status" value="1"/>
</dbReference>
<feature type="transmembrane region" description="Helical" evidence="1">
    <location>
        <begin position="43"/>
        <end position="63"/>
    </location>
</feature>
<accession>A0A8B3GGW6</accession>
<reference evidence="3 4" key="1">
    <citation type="submission" date="2018-10" db="EMBL/GenBank/DDBJ databases">
        <title>Propionibacterium australiense Genome Sequencing and Assembly.</title>
        <authorList>
            <person name="Bernier A.-M."/>
            <person name="Bernard K."/>
        </authorList>
    </citation>
    <scope>NUCLEOTIDE SEQUENCE [LARGE SCALE GENOMIC DNA]</scope>
    <source>
        <strain evidence="3 4">NML98A078</strain>
    </source>
</reference>
<dbReference type="EMBL" id="RCIW01000005">
    <property type="protein sequence ID" value="RLP11284.1"/>
    <property type="molecule type" value="Genomic_DNA"/>
</dbReference>
<feature type="transmembrane region" description="Helical" evidence="1">
    <location>
        <begin position="231"/>
        <end position="256"/>
    </location>
</feature>
<comment type="caution">
    <text evidence="3">The sequence shown here is derived from an EMBL/GenBank/DDBJ whole genome shotgun (WGS) entry which is preliminary data.</text>
</comment>
<feature type="transmembrane region" description="Helical" evidence="1">
    <location>
        <begin position="139"/>
        <end position="166"/>
    </location>
</feature>
<gene>
    <name evidence="3" type="ORF">D7U36_03940</name>
</gene>
<evidence type="ECO:0000313" key="3">
    <source>
        <dbReference type="EMBL" id="RLP11284.1"/>
    </source>
</evidence>
<dbReference type="InterPro" id="IPR030395">
    <property type="entry name" value="GP_PDE_dom"/>
</dbReference>
<evidence type="ECO:0000313" key="4">
    <source>
        <dbReference type="Proteomes" id="UP000279336"/>
    </source>
</evidence>
<dbReference type="GO" id="GO:0006629">
    <property type="term" value="P:lipid metabolic process"/>
    <property type="evidence" value="ECO:0007669"/>
    <property type="project" value="InterPro"/>
</dbReference>
<evidence type="ECO:0000256" key="1">
    <source>
        <dbReference type="SAM" id="Phobius"/>
    </source>
</evidence>
<name>A0A8B3GGW6_9ACTN</name>
<dbReference type="Pfam" id="PF10110">
    <property type="entry name" value="GPDPase_memb"/>
    <property type="match status" value="1"/>
</dbReference>
<keyword evidence="1" id="KW-1133">Transmembrane helix</keyword>
<keyword evidence="1" id="KW-0472">Membrane</keyword>
<dbReference type="PROSITE" id="PS51704">
    <property type="entry name" value="GP_PDE"/>
    <property type="match status" value="1"/>
</dbReference>
<dbReference type="PANTHER" id="PTHR46211">
    <property type="entry name" value="GLYCEROPHOSPHORYL DIESTER PHOSPHODIESTERASE"/>
    <property type="match status" value="1"/>
</dbReference>
<feature type="transmembrane region" description="Helical" evidence="1">
    <location>
        <begin position="186"/>
        <end position="210"/>
    </location>
</feature>
<feature type="domain" description="GP-PDE" evidence="2">
    <location>
        <begin position="359"/>
        <end position="589"/>
    </location>
</feature>
<dbReference type="Gene3D" id="3.20.20.190">
    <property type="entry name" value="Phosphatidylinositol (PI) phosphodiesterase"/>
    <property type="match status" value="1"/>
</dbReference>
<feature type="transmembrane region" description="Helical" evidence="1">
    <location>
        <begin position="268"/>
        <end position="293"/>
    </location>
</feature>
<organism evidence="3 4">
    <name type="scientific">Propionibacterium australiense</name>
    <dbReference type="NCBI Taxonomy" id="119981"/>
    <lineage>
        <taxon>Bacteria</taxon>
        <taxon>Bacillati</taxon>
        <taxon>Actinomycetota</taxon>
        <taxon>Actinomycetes</taxon>
        <taxon>Propionibacteriales</taxon>
        <taxon>Propionibacteriaceae</taxon>
        <taxon>Propionibacterium</taxon>
    </lineage>
</organism>
<proteinExistence type="predicted"/>
<keyword evidence="1" id="KW-0812">Transmembrane</keyword>
<feature type="transmembrane region" description="Helical" evidence="1">
    <location>
        <begin position="83"/>
        <end position="107"/>
    </location>
</feature>
<dbReference type="Pfam" id="PF03009">
    <property type="entry name" value="GDPD"/>
    <property type="match status" value="1"/>
</dbReference>
<dbReference type="InterPro" id="IPR018476">
    <property type="entry name" value="GlyceroP-diester-Pdiesterase_M"/>
</dbReference>
<dbReference type="Proteomes" id="UP000279336">
    <property type="component" value="Unassembled WGS sequence"/>
</dbReference>
<sequence length="610" mass="67217">MKGESGMTMLEQLGATLRGKDLSLFGYRDDIPTILLYQGVSKAVLAAAMIGYRQLAGLLLWNLGRPAFTSGDLPYLMRSWQGWLLILLGIGALVIYTVFDINALILISERILHREKLQMFITLKKAFGRLRHFKSLPGALVIGYVSLLAPLVGTTFGISLTANFVIPEFITSVIDAHIISKIAYRAFLAVLVVVGLIHLFTFHYAILGDMDVRAAMKKARRTMRSHWKDFFARYLTFLGFGLLLGAGLVVVGYALPVLILRVLPVGRFAYHVGIIFFTVLLVVVMAVFGLLFLTFSMMKLTHLHESYATDEPPSYAAGAGRRRHVVLPGAICAALIVVLLVGLGTADDFDTNYPAVGDVAVIAHRGGGTLAHENTIRSLEAAIEKNATASEIDAQRTADGHYIINHDADFKRCCGVQRAPETMTLAEVRELRVADAQNPLAEKTGVATLEEMLDAAKGRIKLYIELKGRTADHQMVEDIHRMMVERDMLDECMLISLDYALVDHIETTHPEVETGYLCYFSFGGIEGLNCDVLLLEAETATASNVMKIHAAGKKVDVWTVNTVSAMTEFMTSDVDGIITDEVAQTGVVRQLLTERSDEARVLRRILQLAR</sequence>